<evidence type="ECO:0000313" key="2">
    <source>
        <dbReference type="EMBL" id="RRT47681.1"/>
    </source>
</evidence>
<dbReference type="EMBL" id="AMZH03014414">
    <property type="protein sequence ID" value="RRT47681.1"/>
    <property type="molecule type" value="Genomic_DNA"/>
</dbReference>
<sequence length="100" mass="10864">MGLSRDAPDSDQLRRKKLTGPGCLALGQPQHSAVVVRARTPAGKQHDRDTHSDQRFHGVVLANAIAVVAGEEPYFISWLPVLSDLSILSLVSFYRSLITG</sequence>
<name>A0A426Y7H6_ENSVE</name>
<protein>
    <submittedName>
        <fullName evidence="2">Uncharacterized protein</fullName>
    </submittedName>
</protein>
<organism evidence="2 3">
    <name type="scientific">Ensete ventricosum</name>
    <name type="common">Abyssinian banana</name>
    <name type="synonym">Musa ensete</name>
    <dbReference type="NCBI Taxonomy" id="4639"/>
    <lineage>
        <taxon>Eukaryota</taxon>
        <taxon>Viridiplantae</taxon>
        <taxon>Streptophyta</taxon>
        <taxon>Embryophyta</taxon>
        <taxon>Tracheophyta</taxon>
        <taxon>Spermatophyta</taxon>
        <taxon>Magnoliopsida</taxon>
        <taxon>Liliopsida</taxon>
        <taxon>Zingiberales</taxon>
        <taxon>Musaceae</taxon>
        <taxon>Ensete</taxon>
    </lineage>
</organism>
<dbReference type="Proteomes" id="UP000287651">
    <property type="component" value="Unassembled WGS sequence"/>
</dbReference>
<reference evidence="2 3" key="1">
    <citation type="journal article" date="2014" name="Agronomy (Basel)">
        <title>A Draft Genome Sequence for Ensete ventricosum, the Drought-Tolerant Tree Against Hunger.</title>
        <authorList>
            <person name="Harrison J."/>
            <person name="Moore K.A."/>
            <person name="Paszkiewicz K."/>
            <person name="Jones T."/>
            <person name="Grant M."/>
            <person name="Ambacheew D."/>
            <person name="Muzemil S."/>
            <person name="Studholme D.J."/>
        </authorList>
    </citation>
    <scope>NUCLEOTIDE SEQUENCE [LARGE SCALE GENOMIC DNA]</scope>
</reference>
<evidence type="ECO:0000313" key="3">
    <source>
        <dbReference type="Proteomes" id="UP000287651"/>
    </source>
</evidence>
<dbReference type="AlphaFoldDB" id="A0A426Y7H6"/>
<proteinExistence type="predicted"/>
<evidence type="ECO:0000256" key="1">
    <source>
        <dbReference type="SAM" id="MobiDB-lite"/>
    </source>
</evidence>
<feature type="compositionally biased region" description="Basic and acidic residues" evidence="1">
    <location>
        <begin position="1"/>
        <end position="13"/>
    </location>
</feature>
<accession>A0A426Y7H6</accession>
<gene>
    <name evidence="2" type="ORF">B296_00017520</name>
</gene>
<comment type="caution">
    <text evidence="2">The sequence shown here is derived from an EMBL/GenBank/DDBJ whole genome shotgun (WGS) entry which is preliminary data.</text>
</comment>
<feature type="region of interest" description="Disordered" evidence="1">
    <location>
        <begin position="1"/>
        <end position="22"/>
    </location>
</feature>